<keyword evidence="2" id="KW-0378">Hydrolase</keyword>
<dbReference type="GO" id="GO:0051301">
    <property type="term" value="P:cell division"/>
    <property type="evidence" value="ECO:0007669"/>
    <property type="project" value="UniProtKB-KW"/>
</dbReference>
<dbReference type="RefSeq" id="WP_005991907.1">
    <property type="nucleotide sequence ID" value="NZ_AECZ01000006.1"/>
</dbReference>
<evidence type="ECO:0000259" key="3">
    <source>
        <dbReference type="Pfam" id="PF06480"/>
    </source>
</evidence>
<evidence type="ECO:0000256" key="2">
    <source>
        <dbReference type="ARBA" id="ARBA00022801"/>
    </source>
</evidence>
<feature type="non-terminal residue" evidence="4">
    <location>
        <position position="68"/>
    </location>
</feature>
<keyword evidence="4" id="KW-0131">Cell cycle</keyword>
<keyword evidence="5" id="KW-1185">Reference proteome</keyword>
<keyword evidence="4" id="KW-0132">Cell division</keyword>
<dbReference type="GO" id="GO:0008270">
    <property type="term" value="F:zinc ion binding"/>
    <property type="evidence" value="ECO:0007669"/>
    <property type="project" value="InterPro"/>
</dbReference>
<dbReference type="InterPro" id="IPR011546">
    <property type="entry name" value="Pept_M41_FtsH_extracell"/>
</dbReference>
<dbReference type="GO" id="GO:0005524">
    <property type="term" value="F:ATP binding"/>
    <property type="evidence" value="ECO:0007669"/>
    <property type="project" value="InterPro"/>
</dbReference>
<gene>
    <name evidence="4" type="ORF">DesfrDRAFT_1116</name>
</gene>
<name>E1JU17_SOLFR</name>
<dbReference type="EMBL" id="AECZ01000006">
    <property type="protein sequence ID" value="EFL51947.1"/>
    <property type="molecule type" value="Genomic_DNA"/>
</dbReference>
<dbReference type="Pfam" id="PF06480">
    <property type="entry name" value="FtsH_ext"/>
    <property type="match status" value="1"/>
</dbReference>
<dbReference type="eggNOG" id="COG0465">
    <property type="taxonomic scope" value="Bacteria"/>
</dbReference>
<organism evidence="4 5">
    <name type="scientific">Solidesulfovibrio fructosivorans JJ]</name>
    <dbReference type="NCBI Taxonomy" id="596151"/>
    <lineage>
        <taxon>Bacteria</taxon>
        <taxon>Pseudomonadati</taxon>
        <taxon>Thermodesulfobacteriota</taxon>
        <taxon>Desulfovibrionia</taxon>
        <taxon>Desulfovibrionales</taxon>
        <taxon>Desulfovibrionaceae</taxon>
        <taxon>Solidesulfovibrio</taxon>
    </lineage>
</organism>
<dbReference type="STRING" id="596151.DesfrDRAFT_1116"/>
<reference evidence="4 5" key="1">
    <citation type="submission" date="2010-08" db="EMBL/GenBank/DDBJ databases">
        <title>The draft genome of Desulfovibrio fructosovorans JJ.</title>
        <authorList>
            <consortium name="US DOE Joint Genome Institute (JGI-PGF)"/>
            <person name="Lucas S."/>
            <person name="Copeland A."/>
            <person name="Lapidus A."/>
            <person name="Cheng J.-F."/>
            <person name="Bruce D."/>
            <person name="Goodwin L."/>
            <person name="Pitluck S."/>
            <person name="Land M.L."/>
            <person name="Hauser L."/>
            <person name="Chang Y.-J."/>
            <person name="Jeffries C."/>
            <person name="Wall J.D."/>
            <person name="Stahl D.A."/>
            <person name="Arkin A.P."/>
            <person name="Dehal P."/>
            <person name="Stolyar S.M."/>
            <person name="Hazen T.C."/>
            <person name="Woyke T.J."/>
        </authorList>
    </citation>
    <scope>NUCLEOTIDE SEQUENCE [LARGE SCALE GENOMIC DNA]</scope>
    <source>
        <strain evidence="4 5">JJ</strain>
    </source>
</reference>
<dbReference type="GO" id="GO:0004176">
    <property type="term" value="F:ATP-dependent peptidase activity"/>
    <property type="evidence" value="ECO:0007669"/>
    <property type="project" value="InterPro"/>
</dbReference>
<sequence precursor="true">MNSFAKNLMLWAAISLVMVVLFNLFNQPQTQSAKLSYSDFIQKVNAGDVVSVKIQGSKISGVTTGGGK</sequence>
<keyword evidence="1" id="KW-0645">Protease</keyword>
<dbReference type="GO" id="GO:0006508">
    <property type="term" value="P:proteolysis"/>
    <property type="evidence" value="ECO:0007669"/>
    <property type="project" value="UniProtKB-KW"/>
</dbReference>
<dbReference type="Proteomes" id="UP000006250">
    <property type="component" value="Unassembled WGS sequence"/>
</dbReference>
<evidence type="ECO:0000313" key="4">
    <source>
        <dbReference type="EMBL" id="EFL51947.1"/>
    </source>
</evidence>
<dbReference type="GO" id="GO:0016020">
    <property type="term" value="C:membrane"/>
    <property type="evidence" value="ECO:0007669"/>
    <property type="project" value="InterPro"/>
</dbReference>
<proteinExistence type="predicted"/>
<accession>E1JU17</accession>
<feature type="domain" description="Peptidase M41 FtsH extracellular" evidence="3">
    <location>
        <begin position="9"/>
        <end position="65"/>
    </location>
</feature>
<dbReference type="AlphaFoldDB" id="E1JU17"/>
<dbReference type="Gene3D" id="3.30.720.210">
    <property type="match status" value="1"/>
</dbReference>
<comment type="caution">
    <text evidence="4">The sequence shown here is derived from an EMBL/GenBank/DDBJ whole genome shotgun (WGS) entry which is preliminary data.</text>
</comment>
<dbReference type="GO" id="GO:0004222">
    <property type="term" value="F:metalloendopeptidase activity"/>
    <property type="evidence" value="ECO:0007669"/>
    <property type="project" value="InterPro"/>
</dbReference>
<protein>
    <submittedName>
        <fullName evidence="4">Cell division protein FtsH</fullName>
    </submittedName>
</protein>
<evidence type="ECO:0000256" key="1">
    <source>
        <dbReference type="ARBA" id="ARBA00022670"/>
    </source>
</evidence>
<evidence type="ECO:0000313" key="5">
    <source>
        <dbReference type="Proteomes" id="UP000006250"/>
    </source>
</evidence>